<feature type="transmembrane region" description="Helical" evidence="1">
    <location>
        <begin position="151"/>
        <end position="168"/>
    </location>
</feature>
<sequence length="170" mass="19355">MPLQAQFLLFLSAGALCCDLFLQKVPNLWIFLGILLGFSYQIFQNGFFGLLFSLKNFFLPILILFPLFIFHAMGAGDLKLFGTLGIFLNFSDIFSLIAFSFFIGALISCLLFLSSAYFLERISYFFSYVSDIFSKKQIHPYMKSGNRPEHFHFTVPIFLATLLLIGGFCL</sequence>
<dbReference type="Proteomes" id="UP000661649">
    <property type="component" value="Unassembled WGS sequence"/>
</dbReference>
<evidence type="ECO:0000313" key="4">
    <source>
        <dbReference type="Proteomes" id="UP000661649"/>
    </source>
</evidence>
<dbReference type="EMBL" id="JACRTP010000004">
    <property type="protein sequence ID" value="MBC8629241.1"/>
    <property type="molecule type" value="Genomic_DNA"/>
</dbReference>
<comment type="caution">
    <text evidence="3">The sequence shown here is derived from an EMBL/GenBank/DDBJ whole genome shotgun (WGS) entry which is preliminary data.</text>
</comment>
<protein>
    <submittedName>
        <fullName evidence="3">Prepilin peptidase</fullName>
    </submittedName>
</protein>
<feature type="transmembrane region" description="Helical" evidence="1">
    <location>
        <begin position="93"/>
        <end position="119"/>
    </location>
</feature>
<keyword evidence="1" id="KW-1133">Transmembrane helix</keyword>
<feature type="transmembrane region" description="Helical" evidence="1">
    <location>
        <begin position="50"/>
        <end position="73"/>
    </location>
</feature>
<evidence type="ECO:0000256" key="1">
    <source>
        <dbReference type="SAM" id="Phobius"/>
    </source>
</evidence>
<keyword evidence="4" id="KW-1185">Reference proteome</keyword>
<feature type="transmembrane region" description="Helical" evidence="1">
    <location>
        <begin position="27"/>
        <end position="43"/>
    </location>
</feature>
<accession>A0ABR7PD18</accession>
<dbReference type="Gene3D" id="1.20.120.1220">
    <property type="match status" value="1"/>
</dbReference>
<name>A0ABR7PD18_9FIRM</name>
<evidence type="ECO:0000313" key="3">
    <source>
        <dbReference type="EMBL" id="MBC8629241.1"/>
    </source>
</evidence>
<organism evidence="3 4">
    <name type="scientific">Blautia stercoris</name>
    <dbReference type="NCBI Taxonomy" id="871664"/>
    <lineage>
        <taxon>Bacteria</taxon>
        <taxon>Bacillati</taxon>
        <taxon>Bacillota</taxon>
        <taxon>Clostridia</taxon>
        <taxon>Lachnospirales</taxon>
        <taxon>Lachnospiraceae</taxon>
        <taxon>Blautia</taxon>
    </lineage>
</organism>
<reference evidence="3 4" key="1">
    <citation type="submission" date="2020-08" db="EMBL/GenBank/DDBJ databases">
        <title>Genome public.</title>
        <authorList>
            <person name="Liu C."/>
            <person name="Sun Q."/>
        </authorList>
    </citation>
    <scope>NUCLEOTIDE SEQUENCE [LARGE SCALE GENOMIC DNA]</scope>
    <source>
        <strain evidence="3 4">3_YM_SP_D4_24.mj</strain>
    </source>
</reference>
<keyword evidence="1" id="KW-0472">Membrane</keyword>
<dbReference type="InterPro" id="IPR000045">
    <property type="entry name" value="Prepilin_IV_endopep_pep"/>
</dbReference>
<keyword evidence="1" id="KW-0812">Transmembrane</keyword>
<feature type="domain" description="Prepilin type IV endopeptidase peptidase" evidence="2">
    <location>
        <begin position="10"/>
        <end position="108"/>
    </location>
</feature>
<proteinExistence type="predicted"/>
<evidence type="ECO:0000259" key="2">
    <source>
        <dbReference type="Pfam" id="PF01478"/>
    </source>
</evidence>
<dbReference type="Pfam" id="PF01478">
    <property type="entry name" value="Peptidase_A24"/>
    <property type="match status" value="1"/>
</dbReference>
<gene>
    <name evidence="3" type="ORF">H8712_11555</name>
</gene>